<protein>
    <submittedName>
        <fullName evidence="2">Uncharacterized protein</fullName>
    </submittedName>
</protein>
<sequence length="74" mass="8673">MIPYTTGLRIFSAISTMHHMVQWPIWHHCHQNTPAVLYVLIWVLSVFSSMNLLSRILCISRKMPMSRLYMAIVV</sequence>
<name>A0A1A6GCE2_NEOLE</name>
<proteinExistence type="predicted"/>
<keyword evidence="3" id="KW-1185">Reference proteome</keyword>
<evidence type="ECO:0000256" key="1">
    <source>
        <dbReference type="SAM" id="Phobius"/>
    </source>
</evidence>
<keyword evidence="1" id="KW-1133">Transmembrane helix</keyword>
<organism evidence="2 3">
    <name type="scientific">Neotoma lepida</name>
    <name type="common">Desert woodrat</name>
    <dbReference type="NCBI Taxonomy" id="56216"/>
    <lineage>
        <taxon>Eukaryota</taxon>
        <taxon>Metazoa</taxon>
        <taxon>Chordata</taxon>
        <taxon>Craniata</taxon>
        <taxon>Vertebrata</taxon>
        <taxon>Euteleostomi</taxon>
        <taxon>Mammalia</taxon>
        <taxon>Eutheria</taxon>
        <taxon>Euarchontoglires</taxon>
        <taxon>Glires</taxon>
        <taxon>Rodentia</taxon>
        <taxon>Myomorpha</taxon>
        <taxon>Muroidea</taxon>
        <taxon>Cricetidae</taxon>
        <taxon>Neotominae</taxon>
        <taxon>Neotoma</taxon>
    </lineage>
</organism>
<accession>A0A1A6GCE2</accession>
<feature type="transmembrane region" description="Helical" evidence="1">
    <location>
        <begin position="35"/>
        <end position="58"/>
    </location>
</feature>
<gene>
    <name evidence="2" type="ORF">A6R68_07577</name>
</gene>
<feature type="non-terminal residue" evidence="2">
    <location>
        <position position="74"/>
    </location>
</feature>
<evidence type="ECO:0000313" key="2">
    <source>
        <dbReference type="EMBL" id="OBS63883.1"/>
    </source>
</evidence>
<reference evidence="2 3" key="1">
    <citation type="submission" date="2016-06" db="EMBL/GenBank/DDBJ databases">
        <title>The Draft Genome Sequence and Annotation of the Desert Woodrat Neotoma lepida.</title>
        <authorList>
            <person name="Campbell M."/>
            <person name="Oakeson K.F."/>
            <person name="Yandell M."/>
            <person name="Halpert J.R."/>
            <person name="Dearing D."/>
        </authorList>
    </citation>
    <scope>NUCLEOTIDE SEQUENCE [LARGE SCALE GENOMIC DNA]</scope>
    <source>
        <strain evidence="2">417</strain>
        <tissue evidence="2">Liver</tissue>
    </source>
</reference>
<evidence type="ECO:0000313" key="3">
    <source>
        <dbReference type="Proteomes" id="UP000092124"/>
    </source>
</evidence>
<dbReference type="AlphaFoldDB" id="A0A1A6GCE2"/>
<dbReference type="EMBL" id="LZPO01097816">
    <property type="protein sequence ID" value="OBS63883.1"/>
    <property type="molecule type" value="Genomic_DNA"/>
</dbReference>
<keyword evidence="1" id="KW-0812">Transmembrane</keyword>
<comment type="caution">
    <text evidence="2">The sequence shown here is derived from an EMBL/GenBank/DDBJ whole genome shotgun (WGS) entry which is preliminary data.</text>
</comment>
<dbReference type="Proteomes" id="UP000092124">
    <property type="component" value="Unassembled WGS sequence"/>
</dbReference>
<keyword evidence="1" id="KW-0472">Membrane</keyword>